<dbReference type="EMBL" id="JAAXOT010000002">
    <property type="protein sequence ID" value="NKY55570.1"/>
    <property type="molecule type" value="Genomic_DNA"/>
</dbReference>
<dbReference type="Proteomes" id="UP000570678">
    <property type="component" value="Unassembled WGS sequence"/>
</dbReference>
<accession>A0A846YCT7</accession>
<evidence type="ECO:0000313" key="1">
    <source>
        <dbReference type="EMBL" id="NKY55570.1"/>
    </source>
</evidence>
<comment type="caution">
    <text evidence="1">The sequence shown here is derived from an EMBL/GenBank/DDBJ whole genome shotgun (WGS) entry which is preliminary data.</text>
</comment>
<dbReference type="RefSeq" id="WP_062973367.1">
    <property type="nucleotide sequence ID" value="NZ_JAAXOT010000002.1"/>
</dbReference>
<organism evidence="1 2">
    <name type="scientific">Nocardia flavorosea</name>
    <dbReference type="NCBI Taxonomy" id="53429"/>
    <lineage>
        <taxon>Bacteria</taxon>
        <taxon>Bacillati</taxon>
        <taxon>Actinomycetota</taxon>
        <taxon>Actinomycetes</taxon>
        <taxon>Mycobacteriales</taxon>
        <taxon>Nocardiaceae</taxon>
        <taxon>Nocardia</taxon>
    </lineage>
</organism>
<sequence length="106" mass="10678">MSIEVDEDSLRQAAAALALLPSDIDAVPKLDAERAGNTLKGSAVGAALMGSNAASTRAKNLLNARFNQLSGLLAMSANSFTGTDVDAAGRLAAAVDLNSGDPHAVK</sequence>
<gene>
    <name evidence="1" type="ORF">HGA15_05205</name>
</gene>
<proteinExistence type="predicted"/>
<name>A0A846YCT7_9NOCA</name>
<evidence type="ECO:0008006" key="3">
    <source>
        <dbReference type="Google" id="ProtNLM"/>
    </source>
</evidence>
<evidence type="ECO:0000313" key="2">
    <source>
        <dbReference type="Proteomes" id="UP000570678"/>
    </source>
</evidence>
<reference evidence="1 2" key="1">
    <citation type="submission" date="2020-04" db="EMBL/GenBank/DDBJ databases">
        <title>MicrobeNet Type strains.</title>
        <authorList>
            <person name="Nicholson A.C."/>
        </authorList>
    </citation>
    <scope>NUCLEOTIDE SEQUENCE [LARGE SCALE GENOMIC DNA]</scope>
    <source>
        <strain evidence="1 2">JCM 3332</strain>
    </source>
</reference>
<protein>
    <recommendedName>
        <fullName evidence="3">Excreted virulence factor EspC (Type VII ESX diderm)</fullName>
    </recommendedName>
</protein>
<dbReference type="AlphaFoldDB" id="A0A846YCT7"/>
<keyword evidence="2" id="KW-1185">Reference proteome</keyword>